<evidence type="ECO:0000256" key="1">
    <source>
        <dbReference type="ARBA" id="ARBA00004519"/>
    </source>
</evidence>
<dbReference type="InterPro" id="IPR006143">
    <property type="entry name" value="RND_pump_MFP"/>
</dbReference>
<feature type="signal peptide" evidence="3">
    <location>
        <begin position="1"/>
        <end position="18"/>
    </location>
</feature>
<dbReference type="PROSITE" id="PS51257">
    <property type="entry name" value="PROKAR_LIPOPROTEIN"/>
    <property type="match status" value="1"/>
</dbReference>
<dbReference type="Proteomes" id="UP001595897">
    <property type="component" value="Unassembled WGS sequence"/>
</dbReference>
<evidence type="ECO:0000256" key="3">
    <source>
        <dbReference type="SAM" id="SignalP"/>
    </source>
</evidence>
<accession>A0ABV9LXG1</accession>
<feature type="chain" id="PRO_5047146293" evidence="3">
    <location>
        <begin position="19"/>
        <end position="399"/>
    </location>
</feature>
<keyword evidence="3" id="KW-0732">Signal</keyword>
<feature type="domain" description="Multidrug resistance protein MdtA-like alpha-helical hairpin" evidence="4">
    <location>
        <begin position="101"/>
        <end position="169"/>
    </location>
</feature>
<keyword evidence="9" id="KW-1185">Reference proteome</keyword>
<evidence type="ECO:0000313" key="8">
    <source>
        <dbReference type="EMBL" id="MFC4701167.1"/>
    </source>
</evidence>
<dbReference type="Gene3D" id="2.40.420.20">
    <property type="match status" value="1"/>
</dbReference>
<dbReference type="SUPFAM" id="SSF111369">
    <property type="entry name" value="HlyD-like secretion proteins"/>
    <property type="match status" value="1"/>
</dbReference>
<dbReference type="InterPro" id="IPR058625">
    <property type="entry name" value="MdtA-like_BSH"/>
</dbReference>
<dbReference type="NCBIfam" id="TIGR01730">
    <property type="entry name" value="RND_mfp"/>
    <property type="match status" value="1"/>
</dbReference>
<dbReference type="InterPro" id="IPR058627">
    <property type="entry name" value="MdtA-like_C"/>
</dbReference>
<name>A0ABV9LXG1_9ALTE</name>
<comment type="caution">
    <text evidence="8">The sequence shown here is derived from an EMBL/GenBank/DDBJ whole genome shotgun (WGS) entry which is preliminary data.</text>
</comment>
<protein>
    <submittedName>
        <fullName evidence="8">Efflux RND transporter periplasmic adaptor subunit</fullName>
    </submittedName>
</protein>
<evidence type="ECO:0000259" key="7">
    <source>
        <dbReference type="Pfam" id="PF25967"/>
    </source>
</evidence>
<gene>
    <name evidence="8" type="ORF">ACFO4O_13425</name>
</gene>
<dbReference type="RefSeq" id="WP_382409352.1">
    <property type="nucleotide sequence ID" value="NZ_JBHSGU010000005.1"/>
</dbReference>
<proteinExistence type="inferred from homology"/>
<dbReference type="Gene3D" id="2.40.50.100">
    <property type="match status" value="1"/>
</dbReference>
<dbReference type="Gene3D" id="2.40.30.170">
    <property type="match status" value="1"/>
</dbReference>
<feature type="domain" description="Multidrug resistance protein MdtA-like C-terminal permuted SH3" evidence="7">
    <location>
        <begin position="292"/>
        <end position="353"/>
    </location>
</feature>
<dbReference type="EMBL" id="JBHSGU010000005">
    <property type="protein sequence ID" value="MFC4701167.1"/>
    <property type="molecule type" value="Genomic_DNA"/>
</dbReference>
<dbReference type="PANTHER" id="PTHR30158">
    <property type="entry name" value="ACRA/E-RELATED COMPONENT OF DRUG EFFLUX TRANSPORTER"/>
    <property type="match status" value="1"/>
</dbReference>
<evidence type="ECO:0000259" key="6">
    <source>
        <dbReference type="Pfam" id="PF25944"/>
    </source>
</evidence>
<evidence type="ECO:0000259" key="4">
    <source>
        <dbReference type="Pfam" id="PF25876"/>
    </source>
</evidence>
<dbReference type="Pfam" id="PF25876">
    <property type="entry name" value="HH_MFP_RND"/>
    <property type="match status" value="1"/>
</dbReference>
<evidence type="ECO:0000313" key="9">
    <source>
        <dbReference type="Proteomes" id="UP001595897"/>
    </source>
</evidence>
<dbReference type="Gene3D" id="1.10.287.470">
    <property type="entry name" value="Helix hairpin bin"/>
    <property type="match status" value="1"/>
</dbReference>
<dbReference type="InterPro" id="IPR058624">
    <property type="entry name" value="MdtA-like_HH"/>
</dbReference>
<organism evidence="8 9">
    <name type="scientific">Glaciecola siphonariae</name>
    <dbReference type="NCBI Taxonomy" id="521012"/>
    <lineage>
        <taxon>Bacteria</taxon>
        <taxon>Pseudomonadati</taxon>
        <taxon>Pseudomonadota</taxon>
        <taxon>Gammaproteobacteria</taxon>
        <taxon>Alteromonadales</taxon>
        <taxon>Alteromonadaceae</taxon>
        <taxon>Glaciecola</taxon>
    </lineage>
</organism>
<sequence>MNNFKHLFFTFLALSALAACGTDNQTDTSNYAPQVDVANVAVASIANWHEFTGTMQAPETIALRPRVSGYIDRVHFEEGSFVAQGELLFSIDSAPFTAEVNRLKADLSIATSQQNLAKKEFERANSLIKKNAISRELLDTRSAAVAQTKARADAVSAALEAAQLQLSYTQITAPISGRVSNAYITQGNFVNAGESVLTSLVSSSQLHTYFNANQSTYLAFKEAQTSAKAMPVLMSVDGGQAYTIGGVIDFVDNRIDPQTGTIRARAVFDNQDSQFVPGLFTRLRVYGSASEDVVLIQDRAVGTDLNNKYVLVLNSQNQVEYRAVTLGEKVSSLRIVTSGLAPNDKIVVNGLQRVRPGAEVSPQMVSIASEQTLSQINQRQSQIAAMQANINNSVIASVN</sequence>
<dbReference type="PANTHER" id="PTHR30158:SF26">
    <property type="entry name" value="RESISTANCE-NODULATION-CELL DIVISION (RND) MULTIDRUG EFFLUX MEMBRANE FUSION PROTEIN MEXE"/>
    <property type="match status" value="1"/>
</dbReference>
<evidence type="ECO:0000259" key="5">
    <source>
        <dbReference type="Pfam" id="PF25917"/>
    </source>
</evidence>
<comment type="similarity">
    <text evidence="2">Belongs to the membrane fusion protein (MFP) (TC 8.A.1) family.</text>
</comment>
<comment type="subcellular location">
    <subcellularLocation>
        <location evidence="1">Cell inner membrane</location>
        <topology evidence="1">Lipid-anchor</topology>
    </subcellularLocation>
</comment>
<dbReference type="InterPro" id="IPR058626">
    <property type="entry name" value="MdtA-like_b-barrel"/>
</dbReference>
<dbReference type="Pfam" id="PF25967">
    <property type="entry name" value="RND-MFP_C"/>
    <property type="match status" value="1"/>
</dbReference>
<evidence type="ECO:0000256" key="2">
    <source>
        <dbReference type="ARBA" id="ARBA00009477"/>
    </source>
</evidence>
<reference evidence="9" key="1">
    <citation type="journal article" date="2019" name="Int. J. Syst. Evol. Microbiol.">
        <title>The Global Catalogue of Microorganisms (GCM) 10K type strain sequencing project: providing services to taxonomists for standard genome sequencing and annotation.</title>
        <authorList>
            <consortium name="The Broad Institute Genomics Platform"/>
            <consortium name="The Broad Institute Genome Sequencing Center for Infectious Disease"/>
            <person name="Wu L."/>
            <person name="Ma J."/>
        </authorList>
    </citation>
    <scope>NUCLEOTIDE SEQUENCE [LARGE SCALE GENOMIC DNA]</scope>
    <source>
        <strain evidence="9">KACC 12507</strain>
    </source>
</reference>
<feature type="domain" description="Multidrug resistance protein MdtA-like barrel-sandwich hybrid" evidence="5">
    <location>
        <begin position="60"/>
        <end position="195"/>
    </location>
</feature>
<dbReference type="Pfam" id="PF25944">
    <property type="entry name" value="Beta-barrel_RND"/>
    <property type="match status" value="1"/>
</dbReference>
<dbReference type="Pfam" id="PF25917">
    <property type="entry name" value="BSH_RND"/>
    <property type="match status" value="1"/>
</dbReference>
<feature type="domain" description="Multidrug resistance protein MdtA-like beta-barrel" evidence="6">
    <location>
        <begin position="217"/>
        <end position="285"/>
    </location>
</feature>